<organism evidence="13 14">
    <name type="scientific">Marinoscillum furvescens DSM 4134</name>
    <dbReference type="NCBI Taxonomy" id="1122208"/>
    <lineage>
        <taxon>Bacteria</taxon>
        <taxon>Pseudomonadati</taxon>
        <taxon>Bacteroidota</taxon>
        <taxon>Cytophagia</taxon>
        <taxon>Cytophagales</taxon>
        <taxon>Reichenbachiellaceae</taxon>
        <taxon>Marinoscillum</taxon>
    </lineage>
</organism>
<dbReference type="AlphaFoldDB" id="A0A3D9L097"/>
<evidence type="ECO:0000256" key="5">
    <source>
        <dbReference type="ARBA" id="ARBA00023077"/>
    </source>
</evidence>
<dbReference type="InterPro" id="IPR000531">
    <property type="entry name" value="Beta-barrel_TonB"/>
</dbReference>
<dbReference type="EMBL" id="QREG01000014">
    <property type="protein sequence ID" value="RED96599.1"/>
    <property type="molecule type" value="Genomic_DNA"/>
</dbReference>
<reference evidence="13 14" key="1">
    <citation type="submission" date="2018-07" db="EMBL/GenBank/DDBJ databases">
        <title>Genomic Encyclopedia of Type Strains, Phase IV (KMG-IV): sequencing the most valuable type-strain genomes for metagenomic binning, comparative biology and taxonomic classification.</title>
        <authorList>
            <person name="Goeker M."/>
        </authorList>
    </citation>
    <scope>NUCLEOTIDE SEQUENCE [LARGE SCALE GENOMIC DNA]</scope>
    <source>
        <strain evidence="13 14">DSM 4134</strain>
    </source>
</reference>
<keyword evidence="3 8" id="KW-1134">Transmembrane beta strand</keyword>
<dbReference type="InterPro" id="IPR037066">
    <property type="entry name" value="Plug_dom_sf"/>
</dbReference>
<comment type="subcellular location">
    <subcellularLocation>
        <location evidence="1 8">Cell outer membrane</location>
        <topology evidence="1 8">Multi-pass membrane protein</topology>
    </subcellularLocation>
</comment>
<evidence type="ECO:0000256" key="7">
    <source>
        <dbReference type="ARBA" id="ARBA00023237"/>
    </source>
</evidence>
<keyword evidence="4 8" id="KW-0812">Transmembrane</keyword>
<dbReference type="RefSeq" id="WP_221409536.1">
    <property type="nucleotide sequence ID" value="NZ_QREG01000014.1"/>
</dbReference>
<dbReference type="InterPro" id="IPR023997">
    <property type="entry name" value="TonB-dep_OMP_SusC/RagA_CS"/>
</dbReference>
<dbReference type="NCBIfam" id="TIGR04056">
    <property type="entry name" value="OMP_RagA_SusC"/>
    <property type="match status" value="1"/>
</dbReference>
<keyword evidence="14" id="KW-1185">Reference proteome</keyword>
<dbReference type="PROSITE" id="PS52016">
    <property type="entry name" value="TONB_DEPENDENT_REC_3"/>
    <property type="match status" value="1"/>
</dbReference>
<comment type="similarity">
    <text evidence="8 9">Belongs to the TonB-dependent receptor family.</text>
</comment>
<proteinExistence type="inferred from homology"/>
<dbReference type="InterPro" id="IPR023996">
    <property type="entry name" value="TonB-dep_OMP_SusC/RagA"/>
</dbReference>
<gene>
    <name evidence="13" type="ORF">C7460_11457</name>
</gene>
<evidence type="ECO:0000256" key="8">
    <source>
        <dbReference type="PROSITE-ProRule" id="PRU01360"/>
    </source>
</evidence>
<evidence type="ECO:0000313" key="13">
    <source>
        <dbReference type="EMBL" id="RED96599.1"/>
    </source>
</evidence>
<keyword evidence="2 8" id="KW-0813">Transport</keyword>
<evidence type="ECO:0000256" key="9">
    <source>
        <dbReference type="RuleBase" id="RU003357"/>
    </source>
</evidence>
<evidence type="ECO:0000256" key="2">
    <source>
        <dbReference type="ARBA" id="ARBA00022448"/>
    </source>
</evidence>
<dbReference type="InterPro" id="IPR008969">
    <property type="entry name" value="CarboxyPept-like_regulatory"/>
</dbReference>
<dbReference type="InterPro" id="IPR012910">
    <property type="entry name" value="Plug_dom"/>
</dbReference>
<evidence type="ECO:0000256" key="1">
    <source>
        <dbReference type="ARBA" id="ARBA00004571"/>
    </source>
</evidence>
<dbReference type="GO" id="GO:0009279">
    <property type="term" value="C:cell outer membrane"/>
    <property type="evidence" value="ECO:0007669"/>
    <property type="project" value="UniProtKB-SubCell"/>
</dbReference>
<keyword evidence="7 8" id="KW-0998">Cell outer membrane</keyword>
<name>A0A3D9L097_MARFU</name>
<evidence type="ECO:0000256" key="4">
    <source>
        <dbReference type="ARBA" id="ARBA00022692"/>
    </source>
</evidence>
<accession>A0A3D9L097</accession>
<evidence type="ECO:0000256" key="6">
    <source>
        <dbReference type="ARBA" id="ARBA00023136"/>
    </source>
</evidence>
<feature type="domain" description="TonB-dependent receptor plug" evidence="12">
    <location>
        <begin position="123"/>
        <end position="231"/>
    </location>
</feature>
<evidence type="ECO:0000259" key="11">
    <source>
        <dbReference type="Pfam" id="PF00593"/>
    </source>
</evidence>
<keyword evidence="5 9" id="KW-0798">TonB box</keyword>
<dbReference type="Gene3D" id="2.60.40.1120">
    <property type="entry name" value="Carboxypeptidase-like, regulatory domain"/>
    <property type="match status" value="1"/>
</dbReference>
<dbReference type="InterPro" id="IPR039426">
    <property type="entry name" value="TonB-dep_rcpt-like"/>
</dbReference>
<dbReference type="Pfam" id="PF00593">
    <property type="entry name" value="TonB_dep_Rec_b-barrel"/>
    <property type="match status" value="1"/>
</dbReference>
<comment type="caution">
    <text evidence="13">The sequence shown here is derived from an EMBL/GenBank/DDBJ whole genome shotgun (WGS) entry which is preliminary data.</text>
</comment>
<evidence type="ECO:0000256" key="3">
    <source>
        <dbReference type="ARBA" id="ARBA00022452"/>
    </source>
</evidence>
<dbReference type="SUPFAM" id="SSF49464">
    <property type="entry name" value="Carboxypeptidase regulatory domain-like"/>
    <property type="match status" value="1"/>
</dbReference>
<protein>
    <submittedName>
        <fullName evidence="13">TonB-linked SusC/RagA family outer membrane protein</fullName>
    </submittedName>
</protein>
<dbReference type="InterPro" id="IPR036942">
    <property type="entry name" value="Beta-barrel_TonB_sf"/>
</dbReference>
<evidence type="ECO:0000256" key="10">
    <source>
        <dbReference type="SAM" id="SignalP"/>
    </source>
</evidence>
<dbReference type="Proteomes" id="UP000256779">
    <property type="component" value="Unassembled WGS sequence"/>
</dbReference>
<feature type="signal peptide" evidence="10">
    <location>
        <begin position="1"/>
        <end position="29"/>
    </location>
</feature>
<keyword evidence="10" id="KW-0732">Signal</keyword>
<dbReference type="Gene3D" id="2.170.130.10">
    <property type="entry name" value="TonB-dependent receptor, plug domain"/>
    <property type="match status" value="1"/>
</dbReference>
<sequence length="1045" mass="115216">MKQKLLATSQWKSMFMAGLLGCLAFLAKAQDAQIVSGQITSEEGDGLPGVTVIVQGSTQGTVTDIDGNFRIQAEDDDVLICSFIGFQTVEVPVNNRSVIDITMEEDLTELEEVVVIGYGTQKKSHLTGSISKVKGERLEQLPVSRVDDALVGQVSGVNIQATDASAGAAPTITVRGFGSVTADSGPAIVVDGVIVDADFLGTMDMNNVESFEVLKDAASAAIYGSEGSNGVILITTKSGQAGKTKMSYQTFIGFKEAFGSEAYKKDLYAWAAKEEAEEGALSDGTQQALALSEALGGYNKDWQDIFFDGGTIQSHSFSARGGNATTDFSASLRYVHDEGVVLTDDYKLYTADLKLNTKLTKDLKWGLSMTPSYRKRRQLPTSVHNPIRQSPWLPKYHTEASLAFVNQDDPDDNYYFPDLKPGDYFREQHLMNEDYDGDGTRGRARTSGDSNPYAQYVEREHYEYTTNLLGSTYLKWEIIPGLTAQTRFAATLENRKRTRYDGTKHHAAGNSRAEYSLQNRIRTRLISDNTLMYNKKLDKHDFGGMLGLTVQRRGAENSVVEANGYTNDRLKNLEGATQIGSFTETNIVRKKIGYFARINYAFNDKYLFNASFRRDGSSVFGVDSKWGNFPAVSVGWNAHNETFISNTIGDVLSTLKFRASYGRTGAENFDVGDDIVDTWPYLALLNSSNAIVNGAVVPGVSPRNIANTLLQWEASEELTVGLDFGVLSDRISGSVDYYQRVSDNLLLENPVSYVTGFTSGIVNLGEVENEGLEFELRTNNIVKSNFSWNTTVVASTNENTLTAFGDSDGALLEDSYGRNSQWINQVGSPISSFYGYVVDRTKEVPRQYINSPWFPINGQPEDAIVVDLNGDGIITDADKTILGDPYPDLVWSVTNNFKLGNFDLSVMIQGANGYEVKNIGDQYFYTWWQGATTSPAQLVEDGIIPHTSFLKEKVLTDQVVQDASYFSLRNVTVGYNMPNALTSRLGLTDLRIYASGQNLIYKTSDEYNGFNPEFVDNDDNPRKYGEQRAGTPLFRTITLGLNVNF</sequence>
<feature type="domain" description="TonB-dependent receptor-like beta-barrel" evidence="11">
    <location>
        <begin position="428"/>
        <end position="803"/>
    </location>
</feature>
<evidence type="ECO:0000313" key="14">
    <source>
        <dbReference type="Proteomes" id="UP000256779"/>
    </source>
</evidence>
<dbReference type="Pfam" id="PF07715">
    <property type="entry name" value="Plug"/>
    <property type="match status" value="1"/>
</dbReference>
<feature type="chain" id="PRO_5017792771" evidence="10">
    <location>
        <begin position="30"/>
        <end position="1045"/>
    </location>
</feature>
<dbReference type="NCBIfam" id="TIGR04057">
    <property type="entry name" value="SusC_RagA_signa"/>
    <property type="match status" value="1"/>
</dbReference>
<evidence type="ECO:0000259" key="12">
    <source>
        <dbReference type="Pfam" id="PF07715"/>
    </source>
</evidence>
<dbReference type="Gene3D" id="2.40.170.20">
    <property type="entry name" value="TonB-dependent receptor, beta-barrel domain"/>
    <property type="match status" value="1"/>
</dbReference>
<dbReference type="SUPFAM" id="SSF56935">
    <property type="entry name" value="Porins"/>
    <property type="match status" value="1"/>
</dbReference>
<keyword evidence="6 8" id="KW-0472">Membrane</keyword>
<dbReference type="Pfam" id="PF13715">
    <property type="entry name" value="CarbopepD_reg_2"/>
    <property type="match status" value="1"/>
</dbReference>